<dbReference type="SMART" id="SM00862">
    <property type="entry name" value="Trans_reg_C"/>
    <property type="match status" value="1"/>
</dbReference>
<dbReference type="Pfam" id="PF00486">
    <property type="entry name" value="Trans_reg_C"/>
    <property type="match status" value="1"/>
</dbReference>
<reference evidence="2 3" key="1">
    <citation type="submission" date="2017-12" db="EMBL/GenBank/DDBJ databases">
        <title>Kangiella profundi FT102 completed genome.</title>
        <authorList>
            <person name="Xu J."/>
            <person name="Wang J."/>
            <person name="Lu Y."/>
        </authorList>
    </citation>
    <scope>NUCLEOTIDE SEQUENCE [LARGE SCALE GENOMIC DNA]</scope>
    <source>
        <strain evidence="2 3">FT102</strain>
    </source>
</reference>
<dbReference type="InterPro" id="IPR016032">
    <property type="entry name" value="Sig_transdc_resp-reg_C-effctor"/>
</dbReference>
<keyword evidence="3" id="KW-1185">Reference proteome</keyword>
<name>A0A2K9AH65_9GAMM</name>
<keyword evidence="1" id="KW-0238">DNA-binding</keyword>
<dbReference type="EMBL" id="CP025120">
    <property type="protein sequence ID" value="AUD79736.1"/>
    <property type="molecule type" value="Genomic_DNA"/>
</dbReference>
<dbReference type="KEGG" id="kpd:CW740_10955"/>
<gene>
    <name evidence="2" type="ORF">CW740_10955</name>
</gene>
<evidence type="ECO:0000256" key="1">
    <source>
        <dbReference type="ARBA" id="ARBA00023125"/>
    </source>
</evidence>
<organism evidence="2 3">
    <name type="scientific">Kangiella profundi</name>
    <dbReference type="NCBI Taxonomy" id="1561924"/>
    <lineage>
        <taxon>Bacteria</taxon>
        <taxon>Pseudomonadati</taxon>
        <taxon>Pseudomonadota</taxon>
        <taxon>Gammaproteobacteria</taxon>
        <taxon>Kangiellales</taxon>
        <taxon>Kangiellaceae</taxon>
        <taxon>Kangiella</taxon>
    </lineage>
</organism>
<sequence>MPHTERCFNLVDWQVDPALNRLTIDNQSYDLEPRVMQVLVCLYEHAEELVSKDDLLGEVWHGVSITDDAIYCSISKLRKTFRQVEEHRSPQLKTITRQGYMLCLEPAYCILQGDNEFRHKSNGHFKYGRRHDDRIATSENGTNGHSYPTSDNSKLLKKAKRMVSPAELKTINLRIFVDKQKAGDYQDTVNKHKKLKLVLLILLSVLLVQSIIIVFS</sequence>
<dbReference type="GO" id="GO:0003677">
    <property type="term" value="F:DNA binding"/>
    <property type="evidence" value="ECO:0007669"/>
    <property type="project" value="UniProtKB-UniRule"/>
</dbReference>
<dbReference type="GO" id="GO:0006355">
    <property type="term" value="P:regulation of DNA-templated transcription"/>
    <property type="evidence" value="ECO:0007669"/>
    <property type="project" value="InterPro"/>
</dbReference>
<protein>
    <submittedName>
        <fullName evidence="2">Uncharacterized protein</fullName>
    </submittedName>
</protein>
<evidence type="ECO:0000313" key="3">
    <source>
        <dbReference type="Proteomes" id="UP000232693"/>
    </source>
</evidence>
<dbReference type="RefSeq" id="WP_106647535.1">
    <property type="nucleotide sequence ID" value="NZ_BMGO01000001.1"/>
</dbReference>
<dbReference type="InterPro" id="IPR001867">
    <property type="entry name" value="OmpR/PhoB-type_DNA-bd"/>
</dbReference>
<dbReference type="Gene3D" id="1.10.10.10">
    <property type="entry name" value="Winged helix-like DNA-binding domain superfamily/Winged helix DNA-binding domain"/>
    <property type="match status" value="1"/>
</dbReference>
<dbReference type="CDD" id="cd00383">
    <property type="entry name" value="trans_reg_C"/>
    <property type="match status" value="1"/>
</dbReference>
<proteinExistence type="predicted"/>
<dbReference type="Proteomes" id="UP000232693">
    <property type="component" value="Chromosome"/>
</dbReference>
<dbReference type="GO" id="GO:0000160">
    <property type="term" value="P:phosphorelay signal transduction system"/>
    <property type="evidence" value="ECO:0007669"/>
    <property type="project" value="InterPro"/>
</dbReference>
<evidence type="ECO:0000313" key="2">
    <source>
        <dbReference type="EMBL" id="AUD79736.1"/>
    </source>
</evidence>
<dbReference type="OrthoDB" id="1971692at2"/>
<dbReference type="SUPFAM" id="SSF46894">
    <property type="entry name" value="C-terminal effector domain of the bipartite response regulators"/>
    <property type="match status" value="1"/>
</dbReference>
<dbReference type="InterPro" id="IPR036388">
    <property type="entry name" value="WH-like_DNA-bd_sf"/>
</dbReference>
<dbReference type="AlphaFoldDB" id="A0A2K9AH65"/>
<accession>A0A2K9AH65</accession>
<dbReference type="PROSITE" id="PS51755">
    <property type="entry name" value="OMPR_PHOB"/>
    <property type="match status" value="1"/>
</dbReference>